<dbReference type="RefSeq" id="WP_167918357.1">
    <property type="nucleotide sequence ID" value="NZ_JAAVJS010000015.1"/>
</dbReference>
<feature type="transmembrane region" description="Helical" evidence="1">
    <location>
        <begin position="67"/>
        <end position="85"/>
    </location>
</feature>
<keyword evidence="1" id="KW-0472">Membrane</keyword>
<protein>
    <submittedName>
        <fullName evidence="3">VanZ family protein</fullName>
    </submittedName>
</protein>
<organism evidence="3 4">
    <name type="scientific">Tamlana crocina</name>
    <dbReference type="NCBI Taxonomy" id="393006"/>
    <lineage>
        <taxon>Bacteria</taxon>
        <taxon>Pseudomonadati</taxon>
        <taxon>Bacteroidota</taxon>
        <taxon>Flavobacteriia</taxon>
        <taxon>Flavobacteriales</taxon>
        <taxon>Flavobacteriaceae</taxon>
        <taxon>Tamlana</taxon>
    </lineage>
</organism>
<sequence length="125" mass="14001">MLKKLILLATILYTLALTLVCLIRLNNLPDVGVSFGDKIFHFLAYSVLTLLWFGTFLFYTSAGRSKAILYATVFAVIFGIIIEVLQDTMTDFRSLDIYDMIANSLGALLTAGTLWIKKTLQVKNQ</sequence>
<name>A0ABX1DCI1_9FLAO</name>
<keyword evidence="1" id="KW-0812">Transmembrane</keyword>
<feature type="transmembrane region" description="Helical" evidence="1">
    <location>
        <begin position="97"/>
        <end position="116"/>
    </location>
</feature>
<dbReference type="Pfam" id="PF04892">
    <property type="entry name" value="VanZ"/>
    <property type="match status" value="1"/>
</dbReference>
<keyword evidence="1" id="KW-1133">Transmembrane helix</keyword>
<feature type="transmembrane region" description="Helical" evidence="1">
    <location>
        <begin position="42"/>
        <end position="60"/>
    </location>
</feature>
<dbReference type="PANTHER" id="PTHR28008">
    <property type="entry name" value="DOMAIN PROTEIN, PUTATIVE (AFU_ORTHOLOGUE AFUA_3G10980)-RELATED"/>
    <property type="match status" value="1"/>
</dbReference>
<dbReference type="PANTHER" id="PTHR28008:SF1">
    <property type="entry name" value="DOMAIN PROTEIN, PUTATIVE (AFU_ORTHOLOGUE AFUA_3G10980)-RELATED"/>
    <property type="match status" value="1"/>
</dbReference>
<gene>
    <name evidence="3" type="primary">vanZ</name>
    <name evidence="3" type="ORF">HC176_11280</name>
</gene>
<dbReference type="NCBIfam" id="NF037970">
    <property type="entry name" value="vanZ_1"/>
    <property type="match status" value="1"/>
</dbReference>
<evidence type="ECO:0000313" key="4">
    <source>
        <dbReference type="Proteomes" id="UP000760545"/>
    </source>
</evidence>
<accession>A0ABX1DCI1</accession>
<reference evidence="3 4" key="1">
    <citation type="submission" date="2020-03" db="EMBL/GenBank/DDBJ databases">
        <title>Tamlana sp. nov, isolated from XXX.</title>
        <authorList>
            <person name="Cao W.R."/>
        </authorList>
    </citation>
    <scope>NUCLEOTIDE SEQUENCE [LARGE SCALE GENOMIC DNA]</scope>
    <source>
        <strain evidence="3 4">HST1-43</strain>
    </source>
</reference>
<proteinExistence type="predicted"/>
<dbReference type="InterPro" id="IPR006976">
    <property type="entry name" value="VanZ-like"/>
</dbReference>
<evidence type="ECO:0000313" key="3">
    <source>
        <dbReference type="EMBL" id="NJX16067.1"/>
    </source>
</evidence>
<dbReference type="EMBL" id="JAAVJS010000015">
    <property type="protein sequence ID" value="NJX16067.1"/>
    <property type="molecule type" value="Genomic_DNA"/>
</dbReference>
<dbReference type="Proteomes" id="UP000760545">
    <property type="component" value="Unassembled WGS sequence"/>
</dbReference>
<keyword evidence="4" id="KW-1185">Reference proteome</keyword>
<feature type="domain" description="VanZ-like" evidence="2">
    <location>
        <begin position="36"/>
        <end position="116"/>
    </location>
</feature>
<evidence type="ECO:0000259" key="2">
    <source>
        <dbReference type="Pfam" id="PF04892"/>
    </source>
</evidence>
<evidence type="ECO:0000256" key="1">
    <source>
        <dbReference type="SAM" id="Phobius"/>
    </source>
</evidence>
<comment type="caution">
    <text evidence="3">The sequence shown here is derived from an EMBL/GenBank/DDBJ whole genome shotgun (WGS) entry which is preliminary data.</text>
</comment>